<dbReference type="Proteomes" id="UP000767334">
    <property type="component" value="Unassembled WGS sequence"/>
</dbReference>
<dbReference type="Pfam" id="PF13181">
    <property type="entry name" value="TPR_8"/>
    <property type="match status" value="1"/>
</dbReference>
<dbReference type="InterPro" id="IPR011990">
    <property type="entry name" value="TPR-like_helical_dom_sf"/>
</dbReference>
<keyword evidence="1" id="KW-0802">TPR repeat</keyword>
<dbReference type="PROSITE" id="PS50293">
    <property type="entry name" value="TPR_REGION"/>
    <property type="match status" value="1"/>
</dbReference>
<accession>A0ABS2FIB1</accession>
<keyword evidence="4" id="KW-1185">Reference proteome</keyword>
<dbReference type="PROSITE" id="PS50943">
    <property type="entry name" value="HTH_CROC1"/>
    <property type="match status" value="1"/>
</dbReference>
<evidence type="ECO:0000259" key="2">
    <source>
        <dbReference type="PROSITE" id="PS50943"/>
    </source>
</evidence>
<protein>
    <submittedName>
        <fullName evidence="3">Helix-turn-helix domain-containing protein</fullName>
    </submittedName>
</protein>
<reference evidence="3 4" key="1">
    <citation type="journal article" date="2021" name="Sci. Rep.">
        <title>The distribution of antibiotic resistance genes in chicken gut microbiota commensals.</title>
        <authorList>
            <person name="Juricova H."/>
            <person name="Matiasovicova J."/>
            <person name="Kubasova T."/>
            <person name="Cejkova D."/>
            <person name="Rychlik I."/>
        </authorList>
    </citation>
    <scope>NUCLEOTIDE SEQUENCE [LARGE SCALE GENOMIC DNA]</scope>
    <source>
        <strain evidence="3 4">An435</strain>
    </source>
</reference>
<evidence type="ECO:0000313" key="3">
    <source>
        <dbReference type="EMBL" id="MBM6820253.1"/>
    </source>
</evidence>
<dbReference type="Gene3D" id="1.10.260.40">
    <property type="entry name" value="lambda repressor-like DNA-binding domains"/>
    <property type="match status" value="1"/>
</dbReference>
<dbReference type="InterPro" id="IPR001387">
    <property type="entry name" value="Cro/C1-type_HTH"/>
</dbReference>
<dbReference type="Gene3D" id="1.25.40.10">
    <property type="entry name" value="Tetratricopeptide repeat domain"/>
    <property type="match status" value="3"/>
</dbReference>
<feature type="repeat" description="TPR" evidence="1">
    <location>
        <begin position="267"/>
        <end position="300"/>
    </location>
</feature>
<dbReference type="SMART" id="SM00028">
    <property type="entry name" value="TPR"/>
    <property type="match status" value="5"/>
</dbReference>
<dbReference type="InterPro" id="IPR010982">
    <property type="entry name" value="Lambda_DNA-bd_dom_sf"/>
</dbReference>
<proteinExistence type="predicted"/>
<feature type="domain" description="HTH cro/C1-type" evidence="2">
    <location>
        <begin position="10"/>
        <end position="63"/>
    </location>
</feature>
<dbReference type="InterPro" id="IPR019734">
    <property type="entry name" value="TPR_rpt"/>
</dbReference>
<evidence type="ECO:0000313" key="4">
    <source>
        <dbReference type="Proteomes" id="UP000767334"/>
    </source>
</evidence>
<dbReference type="RefSeq" id="WP_204572511.1">
    <property type="nucleotide sequence ID" value="NZ_JACJLL010000097.1"/>
</dbReference>
<organism evidence="3 4">
    <name type="scientific">Clostridium saudiense</name>
    <dbReference type="NCBI Taxonomy" id="1414720"/>
    <lineage>
        <taxon>Bacteria</taxon>
        <taxon>Bacillati</taxon>
        <taxon>Bacillota</taxon>
        <taxon>Clostridia</taxon>
        <taxon>Eubacteriales</taxon>
        <taxon>Clostridiaceae</taxon>
        <taxon>Clostridium</taxon>
    </lineage>
</organism>
<dbReference type="CDD" id="cd00093">
    <property type="entry name" value="HTH_XRE"/>
    <property type="match status" value="1"/>
</dbReference>
<sequence length="419" mass="50223">MEILSTGEKIKRSRIYKGITLKELCGDKISISKMSCIENGKIKADEESLRYIAKKLQVDYSYLVRDVYDQIKYNVQEIKESTYSFEKLENIINYNLEYACKYGFNDLALKLTHILFELYMDNDKVENIQLLISKYYDLYQSTQRNEDIIIYYNDMATFFMKTAEYHEAISYFARIREIYENNYIEDRLSYIYACFYEGICYKNINIIEKAYECLKKVLEFVNIFSDKAKGDFYHEFAILNILLHKIEAERYLKKAFEYKKNDLKELAKFKGKNGEMYFQAQEVNKAMKEIKDAIEIYPREDKKGCGEFLIECIKTLYNNRQYEEAFKYTDEALDLAINIDEIKLIEKGYYFKGMIHQKKGEFIQAEMYMNLSTDFLFRFANSEERYKRYNEMAELYYNLGELKESVKYFTLAINIEKKL</sequence>
<name>A0ABS2FIB1_9CLOT</name>
<feature type="repeat" description="TPR" evidence="1">
    <location>
        <begin position="149"/>
        <end position="182"/>
    </location>
</feature>
<dbReference type="PROSITE" id="PS50005">
    <property type="entry name" value="TPR"/>
    <property type="match status" value="2"/>
</dbReference>
<evidence type="ECO:0000256" key="1">
    <source>
        <dbReference type="PROSITE-ProRule" id="PRU00339"/>
    </source>
</evidence>
<dbReference type="SUPFAM" id="SSF48452">
    <property type="entry name" value="TPR-like"/>
    <property type="match status" value="1"/>
</dbReference>
<gene>
    <name evidence="3" type="ORF">H6A19_13055</name>
</gene>
<dbReference type="SUPFAM" id="SSF47413">
    <property type="entry name" value="lambda repressor-like DNA-binding domains"/>
    <property type="match status" value="1"/>
</dbReference>
<dbReference type="EMBL" id="JACJLL010000097">
    <property type="protein sequence ID" value="MBM6820253.1"/>
    <property type="molecule type" value="Genomic_DNA"/>
</dbReference>
<comment type="caution">
    <text evidence="3">The sequence shown here is derived from an EMBL/GenBank/DDBJ whole genome shotgun (WGS) entry which is preliminary data.</text>
</comment>